<evidence type="ECO:0000313" key="2">
    <source>
        <dbReference type="Proteomes" id="UP001597012"/>
    </source>
</evidence>
<keyword evidence="2" id="KW-1185">Reference proteome</keyword>
<dbReference type="RefSeq" id="WP_379934096.1">
    <property type="nucleotide sequence ID" value="NZ_JBHTHY010000006.1"/>
</dbReference>
<gene>
    <name evidence="1" type="ORF">ACFQZJ_09325</name>
</gene>
<dbReference type="InterPro" id="IPR045444">
    <property type="entry name" value="DUF6503"/>
</dbReference>
<dbReference type="Proteomes" id="UP001597012">
    <property type="component" value="Unassembled WGS sequence"/>
</dbReference>
<reference evidence="2" key="1">
    <citation type="journal article" date="2019" name="Int. J. Syst. Evol. Microbiol.">
        <title>The Global Catalogue of Microorganisms (GCM) 10K type strain sequencing project: providing services to taxonomists for standard genome sequencing and annotation.</title>
        <authorList>
            <consortium name="The Broad Institute Genomics Platform"/>
            <consortium name="The Broad Institute Genome Sequencing Center for Infectious Disease"/>
            <person name="Wu L."/>
            <person name="Ma J."/>
        </authorList>
    </citation>
    <scope>NUCLEOTIDE SEQUENCE [LARGE SCALE GENOMIC DNA]</scope>
    <source>
        <strain evidence="2">CCUG 61948</strain>
    </source>
</reference>
<accession>A0ABW3B3F4</accession>
<comment type="caution">
    <text evidence="1">The sequence shown here is derived from an EMBL/GenBank/DDBJ whole genome shotgun (WGS) entry which is preliminary data.</text>
</comment>
<dbReference type="PROSITE" id="PS51257">
    <property type="entry name" value="PROKAR_LIPOPROTEIN"/>
    <property type="match status" value="1"/>
</dbReference>
<name>A0ABW3B3F4_9FLAO</name>
<protein>
    <submittedName>
        <fullName evidence="1">DUF6503 family protein</fullName>
    </submittedName>
</protein>
<sequence length="249" mass="28700">MNKGYWLLALLLITACNEKTKEPTAQEIVDRSILVSGGENYRASDISFRFRDMVYTASGFGNNRVLTRSFQKDSAHIKDVRTPKDFKRYVNDSLVVLSDSLANVYSNSVNSVHYFAYLPYGLNDAAVNKKYLGKVRLNEKEYYKVEITFDQEGGGDDFDDVYVYWFNSKTFNPDYLAYEFQVDGGGQRFRKAFNERVVGGIRFVDYQNYKNTQLDRSIHDIDELYESNALNLLSEIKLEDISVNPGNYN</sequence>
<evidence type="ECO:0000313" key="1">
    <source>
        <dbReference type="EMBL" id="MFD0797660.1"/>
    </source>
</evidence>
<dbReference type="Pfam" id="PF20113">
    <property type="entry name" value="DUF6503"/>
    <property type="match status" value="1"/>
</dbReference>
<organism evidence="1 2">
    <name type="scientific">Maribacter chungangensis</name>
    <dbReference type="NCBI Taxonomy" id="1069117"/>
    <lineage>
        <taxon>Bacteria</taxon>
        <taxon>Pseudomonadati</taxon>
        <taxon>Bacteroidota</taxon>
        <taxon>Flavobacteriia</taxon>
        <taxon>Flavobacteriales</taxon>
        <taxon>Flavobacteriaceae</taxon>
        <taxon>Maribacter</taxon>
    </lineage>
</organism>
<dbReference type="EMBL" id="JBHTHY010000006">
    <property type="protein sequence ID" value="MFD0797660.1"/>
    <property type="molecule type" value="Genomic_DNA"/>
</dbReference>
<proteinExistence type="predicted"/>